<protein>
    <recommendedName>
        <fullName evidence="4">Protein TIFY</fullName>
    </recommendedName>
    <alternativeName>
        <fullName evidence="4">Jasmonate ZIM domain-containing protein</fullName>
    </alternativeName>
</protein>
<dbReference type="SMART" id="SM00979">
    <property type="entry name" value="TIFY"/>
    <property type="match status" value="1"/>
</dbReference>
<evidence type="ECO:0000256" key="2">
    <source>
        <dbReference type="ARBA" id="ARBA00022819"/>
    </source>
</evidence>
<comment type="caution">
    <text evidence="7">The sequence shown here is derived from an EMBL/GenBank/DDBJ whole genome shotgun (WGS) entry which is preliminary data.</text>
</comment>
<dbReference type="Proteomes" id="UP000734854">
    <property type="component" value="Unassembled WGS sequence"/>
</dbReference>
<gene>
    <name evidence="7" type="ORF">ZIOFF_074057</name>
</gene>
<dbReference type="PANTHER" id="PTHR33077">
    <property type="entry name" value="PROTEIN TIFY 4A-RELATED-RELATED"/>
    <property type="match status" value="1"/>
</dbReference>
<evidence type="ECO:0000259" key="6">
    <source>
        <dbReference type="PROSITE" id="PS51320"/>
    </source>
</evidence>
<name>A0A8J5BZJ0_ZINOF</name>
<comment type="similarity">
    <text evidence="1 4">Belongs to the TIFY/JAZ family.</text>
</comment>
<evidence type="ECO:0000256" key="3">
    <source>
        <dbReference type="ARBA" id="ARBA00022843"/>
    </source>
</evidence>
<dbReference type="GO" id="GO:0009611">
    <property type="term" value="P:response to wounding"/>
    <property type="evidence" value="ECO:0007669"/>
    <property type="project" value="UniProtKB-UniRule"/>
</dbReference>
<feature type="compositionally biased region" description="Low complexity" evidence="5">
    <location>
        <begin position="97"/>
        <end position="110"/>
    </location>
</feature>
<dbReference type="SMR" id="A0A8J5BZJ0"/>
<dbReference type="InterPro" id="IPR040390">
    <property type="entry name" value="TIFY/JAZ"/>
</dbReference>
<evidence type="ECO:0000313" key="7">
    <source>
        <dbReference type="EMBL" id="KAG6469343.1"/>
    </source>
</evidence>
<dbReference type="GO" id="GO:2000022">
    <property type="term" value="P:regulation of jasmonic acid mediated signaling pathway"/>
    <property type="evidence" value="ECO:0007669"/>
    <property type="project" value="UniProtKB-UniRule"/>
</dbReference>
<comment type="domain">
    <text evidence="4">The jas domain is required for interaction with COI1.</text>
</comment>
<evidence type="ECO:0000256" key="1">
    <source>
        <dbReference type="ARBA" id="ARBA00008614"/>
    </source>
</evidence>
<comment type="function">
    <text evidence="4">Repressor of jasmonate responses.</text>
</comment>
<organism evidence="7 8">
    <name type="scientific">Zingiber officinale</name>
    <name type="common">Ginger</name>
    <name type="synonym">Amomum zingiber</name>
    <dbReference type="NCBI Taxonomy" id="94328"/>
    <lineage>
        <taxon>Eukaryota</taxon>
        <taxon>Viridiplantae</taxon>
        <taxon>Streptophyta</taxon>
        <taxon>Embryophyta</taxon>
        <taxon>Tracheophyta</taxon>
        <taxon>Spermatophyta</taxon>
        <taxon>Magnoliopsida</taxon>
        <taxon>Liliopsida</taxon>
        <taxon>Zingiberales</taxon>
        <taxon>Zingiberaceae</taxon>
        <taxon>Zingiber</taxon>
    </lineage>
</organism>
<comment type="subcellular location">
    <subcellularLocation>
        <location evidence="4">Nucleus</location>
    </subcellularLocation>
</comment>
<dbReference type="PANTHER" id="PTHR33077:SF17">
    <property type="entry name" value="PROTEIN TIFY 5B"/>
    <property type="match status" value="1"/>
</dbReference>
<keyword evidence="3" id="KW-0832">Ubl conjugation</keyword>
<dbReference type="GO" id="GO:0005634">
    <property type="term" value="C:nucleus"/>
    <property type="evidence" value="ECO:0007669"/>
    <property type="project" value="UniProtKB-SubCell"/>
</dbReference>
<accession>A0A8J5BZJ0</accession>
<evidence type="ECO:0000256" key="5">
    <source>
        <dbReference type="SAM" id="MobiDB-lite"/>
    </source>
</evidence>
<evidence type="ECO:0000256" key="4">
    <source>
        <dbReference type="RuleBase" id="RU369065"/>
    </source>
</evidence>
<dbReference type="InterPro" id="IPR018467">
    <property type="entry name" value="CCT_CS"/>
</dbReference>
<dbReference type="InterPro" id="IPR010399">
    <property type="entry name" value="Tify_dom"/>
</dbReference>
<keyword evidence="2 4" id="KW-1184">Jasmonic acid signaling pathway</keyword>
<feature type="domain" description="Tify" evidence="6">
    <location>
        <begin position="45"/>
        <end position="79"/>
    </location>
</feature>
<dbReference type="PROSITE" id="PS51320">
    <property type="entry name" value="TIFY"/>
    <property type="match status" value="1"/>
</dbReference>
<proteinExistence type="inferred from homology"/>
<reference evidence="7 8" key="1">
    <citation type="submission" date="2020-08" db="EMBL/GenBank/DDBJ databases">
        <title>Plant Genome Project.</title>
        <authorList>
            <person name="Zhang R.-G."/>
        </authorList>
    </citation>
    <scope>NUCLEOTIDE SEQUENCE [LARGE SCALE GENOMIC DNA]</scope>
    <source>
        <tissue evidence="7">Rhizome</tissue>
    </source>
</reference>
<keyword evidence="8" id="KW-1185">Reference proteome</keyword>
<dbReference type="EMBL" id="JACMSC010000022">
    <property type="protein sequence ID" value="KAG6469343.1"/>
    <property type="molecule type" value="Genomic_DNA"/>
</dbReference>
<dbReference type="GO" id="GO:0031347">
    <property type="term" value="P:regulation of defense response"/>
    <property type="evidence" value="ECO:0007669"/>
    <property type="project" value="UniProtKB-UniRule"/>
</dbReference>
<keyword evidence="4" id="KW-0539">Nucleus</keyword>
<dbReference type="Pfam" id="PF06200">
    <property type="entry name" value="tify"/>
    <property type="match status" value="1"/>
</dbReference>
<feature type="region of interest" description="Disordered" evidence="5">
    <location>
        <begin position="86"/>
        <end position="119"/>
    </location>
</feature>
<evidence type="ECO:0000313" key="8">
    <source>
        <dbReference type="Proteomes" id="UP000734854"/>
    </source>
</evidence>
<sequence>MMGTRYDPELWLSIGGEAVASAARNRRLRRVESLLRYSTAYRQQQLQHKRQMTIFYNGQVCVCDATEMQARAIIGMAEKEMEAMIGKKKRMNKHDQQQQQEAMAESATALPLPPSPSPESLLQVLNPDLSMRQSLQRFLEKRKDRISEVTPYEQTPKLLFPLKPQHA</sequence>
<dbReference type="Pfam" id="PF09425">
    <property type="entry name" value="Jas_motif"/>
    <property type="match status" value="1"/>
</dbReference>
<dbReference type="AlphaFoldDB" id="A0A8J5BZJ0"/>